<keyword evidence="4" id="KW-1185">Reference proteome</keyword>
<dbReference type="InterPro" id="IPR002575">
    <property type="entry name" value="Aminoglycoside_PTrfase"/>
</dbReference>
<comment type="caution">
    <text evidence="3">The sequence shown here is derived from an EMBL/GenBank/DDBJ whole genome shotgun (WGS) entry which is preliminary data.</text>
</comment>
<dbReference type="Gene3D" id="3.30.200.20">
    <property type="entry name" value="Phosphorylase Kinase, domain 1"/>
    <property type="match status" value="1"/>
</dbReference>
<dbReference type="OrthoDB" id="4030632at2"/>
<accession>A0A1T2XCS4</accession>
<dbReference type="GO" id="GO:0019202">
    <property type="term" value="F:amino acid kinase activity"/>
    <property type="evidence" value="ECO:0007669"/>
    <property type="project" value="TreeGrafter"/>
</dbReference>
<evidence type="ECO:0000256" key="1">
    <source>
        <dbReference type="ARBA" id="ARBA00038240"/>
    </source>
</evidence>
<reference evidence="3 4" key="1">
    <citation type="submission" date="2017-01" db="EMBL/GenBank/DDBJ databases">
        <title>Genome analysis of Paenibacillus selenitrireducens ES3-24.</title>
        <authorList>
            <person name="Xu D."/>
            <person name="Yao R."/>
            <person name="Zheng S."/>
        </authorList>
    </citation>
    <scope>NUCLEOTIDE SEQUENCE [LARGE SCALE GENOMIC DNA]</scope>
    <source>
        <strain evidence="3 4">ES3-24</strain>
    </source>
</reference>
<dbReference type="AlphaFoldDB" id="A0A1T2XCS4"/>
<dbReference type="STRING" id="1324314.BVG16_13205"/>
<organism evidence="3 4">
    <name type="scientific">Paenibacillus selenitireducens</name>
    <dbReference type="NCBI Taxonomy" id="1324314"/>
    <lineage>
        <taxon>Bacteria</taxon>
        <taxon>Bacillati</taxon>
        <taxon>Bacillota</taxon>
        <taxon>Bacilli</taxon>
        <taxon>Bacillales</taxon>
        <taxon>Paenibacillaceae</taxon>
        <taxon>Paenibacillus</taxon>
    </lineage>
</organism>
<dbReference type="Proteomes" id="UP000190188">
    <property type="component" value="Unassembled WGS sequence"/>
</dbReference>
<comment type="similarity">
    <text evidence="1">Belongs to the pseudomonas-type ThrB family.</text>
</comment>
<dbReference type="InterPro" id="IPR050249">
    <property type="entry name" value="Pseudomonas-type_ThrB"/>
</dbReference>
<evidence type="ECO:0000313" key="3">
    <source>
        <dbReference type="EMBL" id="OPA77413.1"/>
    </source>
</evidence>
<dbReference type="PANTHER" id="PTHR21064:SF6">
    <property type="entry name" value="AMINOGLYCOSIDE PHOSPHOTRANSFERASE DOMAIN-CONTAINING PROTEIN"/>
    <property type="match status" value="1"/>
</dbReference>
<sequence>MKDFFQIDTDEHRMSLFARARKVALFALQQYDLAWERIQFIQLSDTITYKIETSAAEKYLLRIHSDRWSKDEIRSELMLLQALRQGAGLTVPEGLASRDGSCVLEVDTEEGYRRPYVTIMRWVEGDSMQGEMTDSDAYSMGVMAGKLHDAAAQFAPPSHFVRPSWGAESFREELGRLEKYYARFLSEAAWGAYQAAANQILASLVRMPKNRDNYGLIHADLHTGNIVFHEGKPYPIDFGRCGYGYYLYDIASTILGLYPQHREVFLQGYEQVRRLTEEDLELLECFFVMVMIGNYSHHAANPTEISGLIAEQPYAQAIIRDFLKVDPFLFQVIKPVEIERVPTNMS</sequence>
<dbReference type="SUPFAM" id="SSF56112">
    <property type="entry name" value="Protein kinase-like (PK-like)"/>
    <property type="match status" value="1"/>
</dbReference>
<evidence type="ECO:0000259" key="2">
    <source>
        <dbReference type="Pfam" id="PF01636"/>
    </source>
</evidence>
<protein>
    <submittedName>
        <fullName evidence="3">Aminoglycoside phosphotransferase</fullName>
    </submittedName>
</protein>
<evidence type="ECO:0000313" key="4">
    <source>
        <dbReference type="Proteomes" id="UP000190188"/>
    </source>
</evidence>
<dbReference type="RefSeq" id="WP_078499155.1">
    <property type="nucleotide sequence ID" value="NZ_MSZX01000005.1"/>
</dbReference>
<gene>
    <name evidence="3" type="ORF">BVG16_13205</name>
</gene>
<feature type="domain" description="Aminoglycoside phosphotransferase" evidence="2">
    <location>
        <begin position="48"/>
        <end position="272"/>
    </location>
</feature>
<dbReference type="EMBL" id="MSZX01000005">
    <property type="protein sequence ID" value="OPA77413.1"/>
    <property type="molecule type" value="Genomic_DNA"/>
</dbReference>
<dbReference type="InterPro" id="IPR011009">
    <property type="entry name" value="Kinase-like_dom_sf"/>
</dbReference>
<dbReference type="PANTHER" id="PTHR21064">
    <property type="entry name" value="AMINOGLYCOSIDE PHOSPHOTRANSFERASE DOMAIN-CONTAINING PROTEIN-RELATED"/>
    <property type="match status" value="1"/>
</dbReference>
<keyword evidence="3" id="KW-0808">Transferase</keyword>
<dbReference type="Pfam" id="PF01636">
    <property type="entry name" value="APH"/>
    <property type="match status" value="1"/>
</dbReference>
<proteinExistence type="inferred from homology"/>
<dbReference type="Gene3D" id="3.90.1200.10">
    <property type="match status" value="1"/>
</dbReference>
<name>A0A1T2XCS4_9BACL</name>